<evidence type="ECO:0000259" key="2">
    <source>
        <dbReference type="Pfam" id="PF04984"/>
    </source>
</evidence>
<evidence type="ECO:0000259" key="5">
    <source>
        <dbReference type="Pfam" id="PF22671"/>
    </source>
</evidence>
<feature type="domain" description="Tail sheath protein C-terminal" evidence="4">
    <location>
        <begin position="337"/>
        <end position="438"/>
    </location>
</feature>
<dbReference type="Pfam" id="PF17482">
    <property type="entry name" value="Phage_sheath_1C"/>
    <property type="match status" value="1"/>
</dbReference>
<dbReference type="Gene3D" id="3.40.50.11790">
    <property type="match status" value="1"/>
</dbReference>
<dbReference type="RefSeq" id="WP_139600203.1">
    <property type="nucleotide sequence ID" value="NZ_VDCQ01000001.1"/>
</dbReference>
<dbReference type="EMBL" id="VDCQ01000001">
    <property type="protein sequence ID" value="TNJ68226.1"/>
    <property type="molecule type" value="Genomic_DNA"/>
</dbReference>
<dbReference type="InterPro" id="IPR020287">
    <property type="entry name" value="Tail_sheath_C"/>
</dbReference>
<feature type="domain" description="Tail sheath protein Gp18-like" evidence="5">
    <location>
        <begin position="33"/>
        <end position="90"/>
    </location>
</feature>
<dbReference type="InterPro" id="IPR035326">
    <property type="entry name" value="Beta_sandwich_Seath"/>
</dbReference>
<dbReference type="AlphaFoldDB" id="A0A5C4THT5"/>
<protein>
    <submittedName>
        <fullName evidence="6">Phage tail sheath protein</fullName>
    </submittedName>
</protein>
<evidence type="ECO:0000259" key="3">
    <source>
        <dbReference type="Pfam" id="PF17481"/>
    </source>
</evidence>
<evidence type="ECO:0000313" key="7">
    <source>
        <dbReference type="Proteomes" id="UP000307943"/>
    </source>
</evidence>
<dbReference type="Proteomes" id="UP000307943">
    <property type="component" value="Unassembled WGS sequence"/>
</dbReference>
<evidence type="ECO:0000313" key="6">
    <source>
        <dbReference type="EMBL" id="TNJ68226.1"/>
    </source>
</evidence>
<dbReference type="Gene3D" id="3.30.1490.360">
    <property type="match status" value="1"/>
</dbReference>
<dbReference type="Pfam" id="PF22671">
    <property type="entry name" value="Gp18_domIII_N"/>
    <property type="match status" value="1"/>
</dbReference>
<name>A0A5C4THT5_9BACL</name>
<dbReference type="Gene3D" id="3.30.1370.220">
    <property type="match status" value="1"/>
</dbReference>
<dbReference type="OrthoDB" id="89060at2"/>
<reference evidence="6 7" key="1">
    <citation type="submission" date="2019-05" db="EMBL/GenBank/DDBJ databases">
        <title>We sequenced the genome of Paenibacillus hemerocallicola KCTC 33185 for further insight into its adaptation and study the phylogeny of Paenibacillus.</title>
        <authorList>
            <person name="Narsing Rao M.P."/>
        </authorList>
    </citation>
    <scope>NUCLEOTIDE SEQUENCE [LARGE SCALE GENOMIC DNA]</scope>
    <source>
        <strain evidence="6 7">KCTC 33185</strain>
    </source>
</reference>
<keyword evidence="7" id="KW-1185">Reference proteome</keyword>
<proteinExistence type="inferred from homology"/>
<comment type="caution">
    <text evidence="6">The sequence shown here is derived from an EMBL/GenBank/DDBJ whole genome shotgun (WGS) entry which is preliminary data.</text>
</comment>
<accession>A0A5C4THT5</accession>
<comment type="similarity">
    <text evidence="1">Belongs to the myoviridae tail sheath protein family.</text>
</comment>
<feature type="domain" description="Phage tail sheath protein-like beta-sandwich" evidence="3">
    <location>
        <begin position="91"/>
        <end position="180"/>
    </location>
</feature>
<organism evidence="6 7">
    <name type="scientific">Paenibacillus hemerocallicola</name>
    <dbReference type="NCBI Taxonomy" id="1172614"/>
    <lineage>
        <taxon>Bacteria</taxon>
        <taxon>Bacillati</taxon>
        <taxon>Bacillota</taxon>
        <taxon>Bacilli</taxon>
        <taxon>Bacillales</taxon>
        <taxon>Paenibacillaceae</taxon>
        <taxon>Paenibacillus</taxon>
    </lineage>
</organism>
<dbReference type="Gene3D" id="3.30.360.90">
    <property type="match status" value="1"/>
</dbReference>
<dbReference type="InterPro" id="IPR035089">
    <property type="entry name" value="Phage_sheath_subtilisin"/>
</dbReference>
<evidence type="ECO:0000259" key="4">
    <source>
        <dbReference type="Pfam" id="PF17482"/>
    </source>
</evidence>
<dbReference type="Gene3D" id="2.60.40.4290">
    <property type="match status" value="1"/>
</dbReference>
<sequence length="438" mass="47284">MAAGTWTTQNKERAGVYINTVSEAKPIGAVGERGIASLPLVLSWGEPKKIITIEAGEDTFDKLGYGITTSQMLLVREALKRAKTLLVYRVNTGTKAAVTSGNLTATAKWGGVRGNNITVVIQTNIDDNAKFDVKTLVSGSVYDMQTVANIAGLVANDWVVWSGTGTLATTAGAPLVGGADGTTINQDYVDYLAAVEILDFNTIGLPSTDNTLKSTFVAFAKRLRDDEGKKIQVVLENYPTADYEGVIGVKNGVILTDGTTLTAAQATAWTAGATAGAQMNQSLTYAAYDDAVDVATRYTNAQIIAALQAGEFLFTANNGRALVEKDINTYTSFVPAKNRAFSKNRVLRVLDGINNDFNRIFSEFYLGKVDNNPEGQNLLKAEIIKYLETLQNISAIQNFDSQTDVFVQQGTETDSVYVEVYIQPVDAIEKIYMKVVVR</sequence>
<gene>
    <name evidence="6" type="ORF">FE784_00770</name>
</gene>
<dbReference type="Pfam" id="PF04984">
    <property type="entry name" value="Phage_sheath_1"/>
    <property type="match status" value="1"/>
</dbReference>
<dbReference type="InterPro" id="IPR054564">
    <property type="entry name" value="Gp18_domIII_N"/>
</dbReference>
<feature type="domain" description="Tail sheath protein subtilisin-like" evidence="2">
    <location>
        <begin position="185"/>
        <end position="329"/>
    </location>
</feature>
<dbReference type="Pfam" id="PF17481">
    <property type="entry name" value="Phage_sheath_domII"/>
    <property type="match status" value="1"/>
</dbReference>
<evidence type="ECO:0000256" key="1">
    <source>
        <dbReference type="ARBA" id="ARBA00008005"/>
    </source>
</evidence>